<reference evidence="1 2" key="1">
    <citation type="journal article" date="2012" name="BMC Genomics">
        <title>Comparative genomics of the white-rot fungi, Phanerochaete carnosa and P. chrysosporium, to elucidate the genetic basis of the distinct wood types they colonize.</title>
        <authorList>
            <person name="Suzuki H."/>
            <person name="MacDonald J."/>
            <person name="Syed K."/>
            <person name="Salamov A."/>
            <person name="Hori C."/>
            <person name="Aerts A."/>
            <person name="Henrissat B."/>
            <person name="Wiebenga A."/>
            <person name="vanKuyk P.A."/>
            <person name="Barry K."/>
            <person name="Lindquist E."/>
            <person name="LaButti K."/>
            <person name="Lapidus A."/>
            <person name="Lucas S."/>
            <person name="Coutinho P."/>
            <person name="Gong Y."/>
            <person name="Samejima M."/>
            <person name="Mahadevan R."/>
            <person name="Abou-Zaid M."/>
            <person name="de Vries R.P."/>
            <person name="Igarashi K."/>
            <person name="Yadav J.S."/>
            <person name="Grigoriev I.V."/>
            <person name="Master E.R."/>
        </authorList>
    </citation>
    <scope>NUCLEOTIDE SEQUENCE [LARGE SCALE GENOMIC DNA]</scope>
    <source>
        <strain evidence="1 2">HHB-10118-sp</strain>
    </source>
</reference>
<name>K5UYD6_PHACS</name>
<dbReference type="EMBL" id="JH930472">
    <property type="protein sequence ID" value="EKM55151.1"/>
    <property type="molecule type" value="Genomic_DNA"/>
</dbReference>
<keyword evidence="2" id="KW-1185">Reference proteome</keyword>
<dbReference type="HOGENOM" id="CLU_182442_0_0_1"/>
<evidence type="ECO:0000313" key="1">
    <source>
        <dbReference type="EMBL" id="EKM55151.1"/>
    </source>
</evidence>
<dbReference type="Proteomes" id="UP000008370">
    <property type="component" value="Unassembled WGS sequence"/>
</dbReference>
<dbReference type="InParanoid" id="K5UYD6"/>
<dbReference type="RefSeq" id="XP_007395491.1">
    <property type="nucleotide sequence ID" value="XM_007395429.1"/>
</dbReference>
<evidence type="ECO:0008006" key="3">
    <source>
        <dbReference type="Google" id="ProtNLM"/>
    </source>
</evidence>
<dbReference type="KEGG" id="pco:PHACADRAFT_255576"/>
<dbReference type="AlphaFoldDB" id="K5UYD6"/>
<sequence>MDVDTSDLQRCEDLWFEDGTIILQAENILFRVYTGILTRHSPFFKNLFTLPQPEDAEQHDGCPLVKLAGDNAQDAHDFLLALHDIEYVPLPLHTVARC</sequence>
<organism evidence="1 2">
    <name type="scientific">Phanerochaete carnosa (strain HHB-10118-sp)</name>
    <name type="common">White-rot fungus</name>
    <name type="synonym">Peniophora carnosa</name>
    <dbReference type="NCBI Taxonomy" id="650164"/>
    <lineage>
        <taxon>Eukaryota</taxon>
        <taxon>Fungi</taxon>
        <taxon>Dikarya</taxon>
        <taxon>Basidiomycota</taxon>
        <taxon>Agaricomycotina</taxon>
        <taxon>Agaricomycetes</taxon>
        <taxon>Polyporales</taxon>
        <taxon>Phanerochaetaceae</taxon>
        <taxon>Phanerochaete</taxon>
    </lineage>
</organism>
<accession>K5UYD6</accession>
<dbReference type="OrthoDB" id="3027208at2759"/>
<evidence type="ECO:0000313" key="2">
    <source>
        <dbReference type="Proteomes" id="UP000008370"/>
    </source>
</evidence>
<gene>
    <name evidence="1" type="ORF">PHACADRAFT_255576</name>
</gene>
<dbReference type="STRING" id="650164.K5UYD6"/>
<dbReference type="GeneID" id="18916339"/>
<proteinExistence type="predicted"/>
<protein>
    <recommendedName>
        <fullName evidence="3">BTB domain-containing protein</fullName>
    </recommendedName>
</protein>